<dbReference type="EMBL" id="LN829119">
    <property type="protein sequence ID" value="CPR17644.1"/>
    <property type="molecule type" value="Genomic_DNA"/>
</dbReference>
<gene>
    <name evidence="1" type="ORF">YBN1229_v1_1351</name>
</gene>
<evidence type="ECO:0000313" key="1">
    <source>
        <dbReference type="EMBL" id="CPR17644.1"/>
    </source>
</evidence>
<organism evidence="1 2">
    <name type="scientific">Candidatus Filomicrobium marinum</name>
    <dbReference type="NCBI Taxonomy" id="1608628"/>
    <lineage>
        <taxon>Bacteria</taxon>
        <taxon>Pseudomonadati</taxon>
        <taxon>Pseudomonadota</taxon>
        <taxon>Alphaproteobacteria</taxon>
        <taxon>Hyphomicrobiales</taxon>
        <taxon>Hyphomicrobiaceae</taxon>
        <taxon>Filomicrobium</taxon>
    </lineage>
</organism>
<name>A0A0D6JD68_9HYPH</name>
<protein>
    <submittedName>
        <fullName evidence="1">Uncharacterized protein</fullName>
    </submittedName>
</protein>
<dbReference type="Proteomes" id="UP000033187">
    <property type="component" value="Chromosome 1"/>
</dbReference>
<evidence type="ECO:0000313" key="2">
    <source>
        <dbReference type="Proteomes" id="UP000033187"/>
    </source>
</evidence>
<keyword evidence="2" id="KW-1185">Reference proteome</keyword>
<reference evidence="2" key="1">
    <citation type="submission" date="2015-02" db="EMBL/GenBank/DDBJ databases">
        <authorList>
            <person name="Chooi Y.-H."/>
        </authorList>
    </citation>
    <scope>NUCLEOTIDE SEQUENCE [LARGE SCALE GENOMIC DNA]</scope>
    <source>
        <strain evidence="2">strain Y</strain>
    </source>
</reference>
<dbReference type="KEGG" id="fiy:BN1229_v1_1351"/>
<dbReference type="KEGG" id="fil:BN1229_v1_1353"/>
<accession>A0A0D6JD68</accession>
<dbReference type="AlphaFoldDB" id="A0A0D6JD68"/>
<proteinExistence type="predicted"/>
<sequence>MRGYFETRDGIPRKNASASSREINFLGVYDGHNALFEKRNGFVVLHSRFKGAEAVVDRPL</sequence>